<dbReference type="EMBL" id="MTKT01005809">
    <property type="protein sequence ID" value="OWM64591.1"/>
    <property type="molecule type" value="Genomic_DNA"/>
</dbReference>
<name>A0A218VX68_PUNGR</name>
<reference evidence="3 5" key="3">
    <citation type="submission" date="2017-11" db="EMBL/GenBank/DDBJ databases">
        <title>De-novo sequencing of pomegranate (Punica granatum L.) genome.</title>
        <authorList>
            <person name="Akparov Z."/>
            <person name="Amiraslanov A."/>
            <person name="Hajiyeva S."/>
            <person name="Abbasov M."/>
            <person name="Kaur K."/>
            <person name="Hamwieh A."/>
            <person name="Solovyev V."/>
            <person name="Salamov A."/>
            <person name="Braich B."/>
            <person name="Kosarev P."/>
            <person name="Mahmoud A."/>
            <person name="Hajiyev E."/>
            <person name="Babayeva S."/>
            <person name="Izzatullayeva V."/>
            <person name="Mammadov A."/>
            <person name="Mammadov A."/>
            <person name="Sharifova S."/>
            <person name="Ojaghi J."/>
            <person name="Eynullazada K."/>
            <person name="Bayramov B."/>
            <person name="Abdulazimova A."/>
            <person name="Shahmuradov I."/>
        </authorList>
    </citation>
    <scope>NUCLEOTIDE SEQUENCE [LARGE SCALE GENOMIC DNA]</scope>
    <source>
        <strain evidence="3">AG2017</strain>
        <strain evidence="5">cv. AG2017</strain>
        <tissue evidence="3">Leaf</tissue>
    </source>
</reference>
<dbReference type="EMBL" id="PGOL01001090">
    <property type="protein sequence ID" value="PKI60982.1"/>
    <property type="molecule type" value="Genomic_DNA"/>
</dbReference>
<accession>A0A218VX68</accession>
<proteinExistence type="predicted"/>
<dbReference type="AlphaFoldDB" id="A0A218VX68"/>
<reference evidence="4" key="1">
    <citation type="journal article" date="2017" name="Plant J.">
        <title>The pomegranate (Punica granatum L.) genome and the genomics of punicalagin biosynthesis.</title>
        <authorList>
            <person name="Qin G."/>
            <person name="Xu C."/>
            <person name="Ming R."/>
            <person name="Tang H."/>
            <person name="Guyot R."/>
            <person name="Kramer E.M."/>
            <person name="Hu Y."/>
            <person name="Yi X."/>
            <person name="Qi Y."/>
            <person name="Xu X."/>
            <person name="Gao Z."/>
            <person name="Pan H."/>
            <person name="Jian J."/>
            <person name="Tian Y."/>
            <person name="Yue Z."/>
            <person name="Xu Y."/>
        </authorList>
    </citation>
    <scope>NUCLEOTIDE SEQUENCE [LARGE SCALE GENOMIC DNA]</scope>
    <source>
        <strain evidence="4">cv. Dabenzi</strain>
    </source>
</reference>
<evidence type="ECO:0000313" key="5">
    <source>
        <dbReference type="Proteomes" id="UP000233551"/>
    </source>
</evidence>
<organism evidence="2 4">
    <name type="scientific">Punica granatum</name>
    <name type="common">Pomegranate</name>
    <dbReference type="NCBI Taxonomy" id="22663"/>
    <lineage>
        <taxon>Eukaryota</taxon>
        <taxon>Viridiplantae</taxon>
        <taxon>Streptophyta</taxon>
        <taxon>Embryophyta</taxon>
        <taxon>Tracheophyta</taxon>
        <taxon>Spermatophyta</taxon>
        <taxon>Magnoliopsida</taxon>
        <taxon>eudicotyledons</taxon>
        <taxon>Gunneridae</taxon>
        <taxon>Pentapetalae</taxon>
        <taxon>rosids</taxon>
        <taxon>malvids</taxon>
        <taxon>Myrtales</taxon>
        <taxon>Lythraceae</taxon>
        <taxon>Punica</taxon>
    </lineage>
</organism>
<keyword evidence="5" id="KW-1185">Reference proteome</keyword>
<comment type="caution">
    <text evidence="2">The sequence shown here is derived from an EMBL/GenBank/DDBJ whole genome shotgun (WGS) entry which is preliminary data.</text>
</comment>
<evidence type="ECO:0000313" key="4">
    <source>
        <dbReference type="Proteomes" id="UP000197138"/>
    </source>
</evidence>
<protein>
    <submittedName>
        <fullName evidence="2">Uncharacterized protein</fullName>
    </submittedName>
</protein>
<evidence type="ECO:0000256" key="1">
    <source>
        <dbReference type="SAM" id="MobiDB-lite"/>
    </source>
</evidence>
<feature type="region of interest" description="Disordered" evidence="1">
    <location>
        <begin position="1"/>
        <end position="35"/>
    </location>
</feature>
<dbReference type="Proteomes" id="UP000233551">
    <property type="component" value="Unassembled WGS sequence"/>
</dbReference>
<gene>
    <name evidence="2" type="ORF">CDL15_Pgr020558</name>
    <name evidence="3" type="ORF">CRG98_018612</name>
</gene>
<evidence type="ECO:0000313" key="3">
    <source>
        <dbReference type="EMBL" id="PKI60982.1"/>
    </source>
</evidence>
<evidence type="ECO:0000313" key="2">
    <source>
        <dbReference type="EMBL" id="OWM64591.1"/>
    </source>
</evidence>
<dbReference type="Proteomes" id="UP000197138">
    <property type="component" value="Unassembled WGS sequence"/>
</dbReference>
<reference evidence="2" key="2">
    <citation type="submission" date="2017-06" db="EMBL/GenBank/DDBJ databases">
        <title>The pomegranate genome and the genomics of punicalagin biosynthesis.</title>
        <authorList>
            <person name="Xu C."/>
        </authorList>
    </citation>
    <scope>NUCLEOTIDE SEQUENCE [LARGE SCALE GENOMIC DNA]</scope>
    <source>
        <tissue evidence="2">Fresh leaf</tissue>
    </source>
</reference>
<feature type="compositionally biased region" description="Polar residues" evidence="1">
    <location>
        <begin position="21"/>
        <end position="35"/>
    </location>
</feature>
<sequence>MASSTLALYDPQFSCTPPPTNAESQHVGSESNPENTLPFFSAFCPPYSNLDQTPLDQEQDSDGFLHSAYRDKEDSDCRDWFFGSNPQLVEHNEGEEPPYNGHENWLNGPNFTNHWQESFFLVGNDLAHDNGQSGVSRRTGEGLPQSDTLQSESYYKEEETRTPYAYESLSGYWSWLEKYWEEHSQDFNNGQEPQTSVNGLELYESIFGYWPCISRE</sequence>